<evidence type="ECO:0000256" key="1">
    <source>
        <dbReference type="ARBA" id="ARBA00022737"/>
    </source>
</evidence>
<keyword evidence="2" id="KW-0040">ANK repeat</keyword>
<dbReference type="SUPFAM" id="SSF53300">
    <property type="entry name" value="vWA-like"/>
    <property type="match status" value="1"/>
</dbReference>
<proteinExistence type="predicted"/>
<evidence type="ECO:0000313" key="4">
    <source>
        <dbReference type="EMBL" id="ARF11977.1"/>
    </source>
</evidence>
<evidence type="ECO:0000259" key="3">
    <source>
        <dbReference type="PROSITE" id="PS50234"/>
    </source>
</evidence>
<dbReference type="SUPFAM" id="SSF57850">
    <property type="entry name" value="RING/U-box"/>
    <property type="match status" value="1"/>
</dbReference>
<dbReference type="SUPFAM" id="SSF56399">
    <property type="entry name" value="ADP-ribosylation"/>
    <property type="match status" value="1"/>
</dbReference>
<dbReference type="InterPro" id="IPR002035">
    <property type="entry name" value="VWF_A"/>
</dbReference>
<organism evidence="4">
    <name type="scientific">Klosneuvirus KNV1</name>
    <dbReference type="NCBI Taxonomy" id="1977640"/>
    <lineage>
        <taxon>Viruses</taxon>
        <taxon>Varidnaviria</taxon>
        <taxon>Bamfordvirae</taxon>
        <taxon>Nucleocytoviricota</taxon>
        <taxon>Megaviricetes</taxon>
        <taxon>Imitervirales</taxon>
        <taxon>Mimiviridae</taxon>
        <taxon>Klosneuvirinae</taxon>
        <taxon>Klosneuvirus</taxon>
    </lineage>
</organism>
<dbReference type="PANTHER" id="PTHR24198:SF165">
    <property type="entry name" value="ANKYRIN REPEAT-CONTAINING PROTEIN-RELATED"/>
    <property type="match status" value="1"/>
</dbReference>
<accession>A0A1V0SJT6</accession>
<gene>
    <name evidence="4" type="ORF">Klosneuvirus_3_112</name>
</gene>
<dbReference type="SMART" id="SM00327">
    <property type="entry name" value="VWA"/>
    <property type="match status" value="1"/>
</dbReference>
<dbReference type="Gene3D" id="1.25.40.20">
    <property type="entry name" value="Ankyrin repeat-containing domain"/>
    <property type="match status" value="3"/>
</dbReference>
<dbReference type="InterPro" id="IPR002110">
    <property type="entry name" value="Ankyrin_rpt"/>
</dbReference>
<dbReference type="PROSITE" id="PS50297">
    <property type="entry name" value="ANK_REP_REGION"/>
    <property type="match status" value="2"/>
</dbReference>
<dbReference type="SMART" id="SM00248">
    <property type="entry name" value="ANK"/>
    <property type="match status" value="10"/>
</dbReference>
<dbReference type="InterPro" id="IPR013083">
    <property type="entry name" value="Znf_RING/FYVE/PHD"/>
</dbReference>
<dbReference type="SUPFAM" id="SSF48403">
    <property type="entry name" value="Ankyrin repeat"/>
    <property type="match status" value="1"/>
</dbReference>
<dbReference type="InterPro" id="IPR036465">
    <property type="entry name" value="vWFA_dom_sf"/>
</dbReference>
<dbReference type="PROSITE" id="PS50234">
    <property type="entry name" value="VWFA"/>
    <property type="match status" value="1"/>
</dbReference>
<dbReference type="PROSITE" id="PS50088">
    <property type="entry name" value="ANK_REPEAT"/>
    <property type="match status" value="4"/>
</dbReference>
<sequence length="1392" mass="156093">MDWLEDPITLPCCGRAISREPMVQWKQNSDNCPACNQQLDNFNPMTVAKSINIAYLVEKAKNEGAVPELFKQEKKESKWVAQIHKLCNNDAVYQTVIGKLHISNTDNKYQFKTLILPVVDESGSMSGAPNRQVKYSLHRILDMTYKHSQLMTTVIGYSDNAVNFEIDTKMPQALFRDSVEKVGRGGGTSFKSAFEEILKICKKHVANPDISSIVIIFLTDGEDSAVTKDKRIELVNNLKTEMKKIWTKEFVVHTVGFGGSHDYNFLNNLRQIGTSEGAYRYADPGEDTDSLSNKINSLLDVIAASSSIPLKISKSSVPILSGDNDKYWVELTGHQEAPEFEITINDQEAVKIQAEFGENENDPKVWDEWYTQLVDEIANEILMLSTSKIDSLDKEIHCELLQQRINAILMRIDSTSANAGRLEKLRESLKIMQSGGSVNQSKLNDMKFEGKYATKSSGQPKVQVVSGGSATTLAYIVPVPQKPKKWEIIEKKKGRRCNSTAKAKQPFIVLGRYKKQDAVEWFEKNIMNHKDELDDNGSNVLMMACSIGKQAVIEVLLKSKLFDLNQKNNDGYNVIDLAAIYGYDHIYDLLVSHGAKLSIDGQLLLRTCLTTNGTKYNIYTRLASRLIKDKIATITDEMIENCPSNESVTWLSARSSKAISIETAIMKGMLDIVTDQLNTIDKISWKPFLDIFTKPTNEHIAIVDLLLQNKKADPNEQFEITDEDGEKGISFPLYAACEKGQVSMFKTLMKYVDKATLNRQNHHGTTCLWIASCNRHIDIVMELLYLGADPNVPNFKGDGPLIPSIQRGNDSIAELLLEAGAKMSVYNPERDGPVLNCCRTGQAKILEMLFRRMNKEEIVAILDVYHPIDGFPPLMAATELDKVECIKVCYKFGAKLEWRTMDDNKVIPGATALHLSCHYNRLTATRTLIELGSNVKAQTSVGGYTPLHIAIKQNHPNMVRYLLSLPEGKECIEVTDSDGRTPAYYAKNNPEILDEFFTNKLSLMLGKIIDSDSEMEEKCAKVLSKYGRSAICYEYNDITGTPLDDGSSLIAHALLNGNKKLIEELGHMKADLYKQDDYGVPAIFWAQLLGYNIDGAQANEQSIKMIDNVHTSMKKSMQNKLLLNVQVGQPKLLEAPPGVMDPLEKMNNGYSLNINDTVIKNLKSLKSIDHSLLGFIEKLKNNKVFPDGKTYLERLLFEAKVHVIKIIAGGETTLDAIHLMSIYLHSSNTTIFKQVNQSLVNYKPNDVWQPFIGCLYQGLNLIKPFGGECYRGVDIRFNMKDFAIGNTLKWNAFSIASQEYKSCNELLNKKKGVIFIIQSKTGRPISSYEKVQNDKTVVFLPGTQFSIKGYIKPSLTALAQANIRGSTFKISDKDIERSINGENCIIIELEEI</sequence>
<feature type="domain" description="VWFA" evidence="3">
    <location>
        <begin position="114"/>
        <end position="302"/>
    </location>
</feature>
<dbReference type="InterPro" id="IPR036770">
    <property type="entry name" value="Ankyrin_rpt-contain_sf"/>
</dbReference>
<dbReference type="EMBL" id="KY684110">
    <property type="protein sequence ID" value="ARF11977.1"/>
    <property type="molecule type" value="Genomic_DNA"/>
</dbReference>
<dbReference type="Gene3D" id="3.30.40.10">
    <property type="entry name" value="Zinc/RING finger domain, C3HC4 (zinc finger)"/>
    <property type="match status" value="1"/>
</dbReference>
<dbReference type="Pfam" id="PF12796">
    <property type="entry name" value="Ank_2"/>
    <property type="match status" value="3"/>
</dbReference>
<reference evidence="4" key="1">
    <citation type="journal article" date="2017" name="Science">
        <title>Giant viruses with an expanded complement of translation system components.</title>
        <authorList>
            <person name="Schulz F."/>
            <person name="Yutin N."/>
            <person name="Ivanova N.N."/>
            <person name="Ortega D.R."/>
            <person name="Lee T.K."/>
            <person name="Vierheilig J."/>
            <person name="Daims H."/>
            <person name="Horn M."/>
            <person name="Wagner M."/>
            <person name="Jensen G.J."/>
            <person name="Kyrpides N.C."/>
            <person name="Koonin E.V."/>
            <person name="Woyke T."/>
        </authorList>
    </citation>
    <scope>NUCLEOTIDE SEQUENCE</scope>
    <source>
        <strain evidence="4">KNV1</strain>
    </source>
</reference>
<dbReference type="PANTHER" id="PTHR24198">
    <property type="entry name" value="ANKYRIN REPEAT AND PROTEIN KINASE DOMAIN-CONTAINING PROTEIN"/>
    <property type="match status" value="1"/>
</dbReference>
<dbReference type="Gene3D" id="3.40.50.410">
    <property type="entry name" value="von Willebrand factor, type A domain"/>
    <property type="match status" value="1"/>
</dbReference>
<protein>
    <submittedName>
        <fullName evidence="4">Ankyrin repeat protein</fullName>
    </submittedName>
</protein>
<dbReference type="Gene3D" id="3.90.176.10">
    <property type="entry name" value="Toxin ADP-ribosyltransferase, Chain A, domain 1"/>
    <property type="match status" value="1"/>
</dbReference>
<keyword evidence="1" id="KW-0677">Repeat</keyword>
<name>A0A1V0SJT6_9VIRU</name>
<evidence type="ECO:0000256" key="2">
    <source>
        <dbReference type="ARBA" id="ARBA00023043"/>
    </source>
</evidence>
<dbReference type="Pfam" id="PF00092">
    <property type="entry name" value="VWA"/>
    <property type="match status" value="1"/>
</dbReference>